<feature type="transmembrane region" description="Helical" evidence="1">
    <location>
        <begin position="6"/>
        <end position="25"/>
    </location>
</feature>
<keyword evidence="1" id="KW-1133">Transmembrane helix</keyword>
<name>A0ABW7DVD9_9FIRM</name>
<dbReference type="Proteomes" id="UP001605989">
    <property type="component" value="Unassembled WGS sequence"/>
</dbReference>
<evidence type="ECO:0000313" key="2">
    <source>
        <dbReference type="EMBL" id="MFG6273985.1"/>
    </source>
</evidence>
<keyword evidence="3" id="KW-1185">Reference proteome</keyword>
<dbReference type="RefSeq" id="WP_113855566.1">
    <property type="nucleotide sequence ID" value="NZ_CP011940.1"/>
</dbReference>
<sequence>MIEHIISTIIISLLSAAGAYFFGVYKATATVQRGVQAVLRYDMLTAYSKFQVSGVTIEEKQSFENMYACYHKLGKNGVMDSIYQKVMAMQEVEDEK</sequence>
<dbReference type="EMBL" id="JBIEKR010000012">
    <property type="protein sequence ID" value="MFG6273985.1"/>
    <property type="molecule type" value="Genomic_DNA"/>
</dbReference>
<keyword evidence="1" id="KW-0472">Membrane</keyword>
<protein>
    <submittedName>
        <fullName evidence="2">Uncharacterized protein</fullName>
    </submittedName>
</protein>
<accession>A0ABW7DVD9</accession>
<organism evidence="2 3">
    <name type="scientific">Megasphaera hexanoica</name>
    <dbReference type="NCBI Taxonomy" id="1675036"/>
    <lineage>
        <taxon>Bacteria</taxon>
        <taxon>Bacillati</taxon>
        <taxon>Bacillota</taxon>
        <taxon>Negativicutes</taxon>
        <taxon>Veillonellales</taxon>
        <taxon>Veillonellaceae</taxon>
        <taxon>Megasphaera</taxon>
    </lineage>
</organism>
<evidence type="ECO:0000256" key="1">
    <source>
        <dbReference type="SAM" id="Phobius"/>
    </source>
</evidence>
<gene>
    <name evidence="2" type="ORF">ACGTZG_12400</name>
</gene>
<keyword evidence="1" id="KW-0812">Transmembrane</keyword>
<comment type="caution">
    <text evidence="2">The sequence shown here is derived from an EMBL/GenBank/DDBJ whole genome shotgun (WGS) entry which is preliminary data.</text>
</comment>
<reference evidence="2 3" key="1">
    <citation type="submission" date="2024-10" db="EMBL/GenBank/DDBJ databases">
        <authorList>
            <person name="Sang B.-I."/>
            <person name="Prabhaharan D."/>
        </authorList>
    </citation>
    <scope>NUCLEOTIDE SEQUENCE [LARGE SCALE GENOMIC DNA]</scope>
    <source>
        <strain evidence="2 3">MH</strain>
    </source>
</reference>
<evidence type="ECO:0000313" key="3">
    <source>
        <dbReference type="Proteomes" id="UP001605989"/>
    </source>
</evidence>
<proteinExistence type="predicted"/>